<reference evidence="2 3" key="1">
    <citation type="submission" date="2017-12" db="EMBL/GenBank/DDBJ databases">
        <title>Comparative genomics of Botrytis spp.</title>
        <authorList>
            <person name="Valero-Jimenez C.A."/>
            <person name="Tapia P."/>
            <person name="Veloso J."/>
            <person name="Silva-Moreno E."/>
            <person name="Staats M."/>
            <person name="Valdes J.H."/>
            <person name="Van Kan J.A.L."/>
        </authorList>
    </citation>
    <scope>NUCLEOTIDE SEQUENCE [LARGE SCALE GENOMIC DNA]</scope>
    <source>
        <strain evidence="2 3">Be9601</strain>
    </source>
</reference>
<feature type="domain" description="2EXR" evidence="1">
    <location>
        <begin position="5"/>
        <end position="113"/>
    </location>
</feature>
<name>A0A4Z1JHU6_9HELO</name>
<evidence type="ECO:0000313" key="2">
    <source>
        <dbReference type="EMBL" id="TGO73128.1"/>
    </source>
</evidence>
<dbReference type="OrthoDB" id="3439380at2759"/>
<comment type="caution">
    <text evidence="2">The sequence shown here is derived from an EMBL/GenBank/DDBJ whole genome shotgun (WGS) entry which is preliminary data.</text>
</comment>
<evidence type="ECO:0000313" key="3">
    <source>
        <dbReference type="Proteomes" id="UP000297229"/>
    </source>
</evidence>
<protein>
    <recommendedName>
        <fullName evidence="1">2EXR domain-containing protein</fullName>
    </recommendedName>
</protein>
<dbReference type="STRING" id="278938.A0A4Z1JHU6"/>
<dbReference type="Proteomes" id="UP000297229">
    <property type="component" value="Unassembled WGS sequence"/>
</dbReference>
<evidence type="ECO:0000259" key="1">
    <source>
        <dbReference type="Pfam" id="PF20150"/>
    </source>
</evidence>
<dbReference type="EMBL" id="PQXM01000385">
    <property type="protein sequence ID" value="TGO73128.1"/>
    <property type="molecule type" value="Genomic_DNA"/>
</dbReference>
<organism evidence="2 3">
    <name type="scientific">Botrytis elliptica</name>
    <dbReference type="NCBI Taxonomy" id="278938"/>
    <lineage>
        <taxon>Eukaryota</taxon>
        <taxon>Fungi</taxon>
        <taxon>Dikarya</taxon>
        <taxon>Ascomycota</taxon>
        <taxon>Pezizomycotina</taxon>
        <taxon>Leotiomycetes</taxon>
        <taxon>Helotiales</taxon>
        <taxon>Sclerotiniaceae</taxon>
        <taxon>Botrytis</taxon>
    </lineage>
</organism>
<sequence length="388" mass="45149">MATEFTKFPELPLELQRKIWRFCVMEDRVMELDCPDADNMSTKCIMKSTSHASAQQPAYSLVCHEARDAAFQDGGQLWNLYKLWKAKGFDQKPDWEDPWLLQNPWFNPGKDILHLNWRPSHAEDWGISSDDSPHRTLIAYAKTARGGSFMGDLVAHFRKPAVGMEGIRICARPSIGEIKRNFPLIEQMNGFKVCLTVITIHATAKQVVDAQLFGSSAAPVQLVETSDRETIRRMYKLWLTTFLDDAKLKDPEPEKIFEEMILTPDDFEARVCKWHEEYECNWLWYKWTEKYRHGTLNSIDSPRDVWTGSDFNRIGRLNTGLDPGAIWMPDQDFNRAHPWVRSILDEMPRFHPVIMFRFCEAKCYDRPPYAPPMEVHQIAHLPPIIFID</sequence>
<dbReference type="PANTHER" id="PTHR35910">
    <property type="entry name" value="2EXR DOMAIN-CONTAINING PROTEIN"/>
    <property type="match status" value="1"/>
</dbReference>
<dbReference type="InterPro" id="IPR045518">
    <property type="entry name" value="2EXR"/>
</dbReference>
<dbReference type="AlphaFoldDB" id="A0A4Z1JHU6"/>
<proteinExistence type="predicted"/>
<dbReference type="PANTHER" id="PTHR35910:SF1">
    <property type="entry name" value="2EXR DOMAIN-CONTAINING PROTEIN"/>
    <property type="match status" value="1"/>
</dbReference>
<dbReference type="Pfam" id="PF20150">
    <property type="entry name" value="2EXR"/>
    <property type="match status" value="1"/>
</dbReference>
<gene>
    <name evidence="2" type="ORF">BELL_0387g00020</name>
</gene>
<accession>A0A4Z1JHU6</accession>
<keyword evidence="3" id="KW-1185">Reference proteome</keyword>